<feature type="chain" id="PRO_5026999023" evidence="1">
    <location>
        <begin position="23"/>
        <end position="1502"/>
    </location>
</feature>
<organism evidence="2 3">
    <name type="scientific">Salibacter halophilus</name>
    <dbReference type="NCBI Taxonomy" id="1803916"/>
    <lineage>
        <taxon>Bacteria</taxon>
        <taxon>Pseudomonadati</taxon>
        <taxon>Bacteroidota</taxon>
        <taxon>Flavobacteriia</taxon>
        <taxon>Flavobacteriales</taxon>
        <taxon>Salibacteraceae</taxon>
        <taxon>Salibacter</taxon>
    </lineage>
</organism>
<protein>
    <submittedName>
        <fullName evidence="2">Uncharacterized protein</fullName>
    </submittedName>
</protein>
<name>A0A6N6M8W1_9FLAO</name>
<reference evidence="2 3" key="1">
    <citation type="submission" date="2019-09" db="EMBL/GenBank/DDBJ databases">
        <title>Genomes of Cryomorphaceae.</title>
        <authorList>
            <person name="Bowman J.P."/>
        </authorList>
    </citation>
    <scope>NUCLEOTIDE SEQUENCE [LARGE SCALE GENOMIC DNA]</scope>
    <source>
        <strain evidence="2 3">KCTC 52047</strain>
    </source>
</reference>
<proteinExistence type="predicted"/>
<evidence type="ECO:0000256" key="1">
    <source>
        <dbReference type="SAM" id="SignalP"/>
    </source>
</evidence>
<accession>A0A6N6M8W1</accession>
<comment type="caution">
    <text evidence="2">The sequence shown here is derived from an EMBL/GenBank/DDBJ whole genome shotgun (WGS) entry which is preliminary data.</text>
</comment>
<dbReference type="OrthoDB" id="1465441at2"/>
<keyword evidence="1" id="KW-0732">Signal</keyword>
<dbReference type="RefSeq" id="WP_151167628.1">
    <property type="nucleotide sequence ID" value="NZ_WACR01000005.1"/>
</dbReference>
<evidence type="ECO:0000313" key="3">
    <source>
        <dbReference type="Proteomes" id="UP000435357"/>
    </source>
</evidence>
<keyword evidence="3" id="KW-1185">Reference proteome</keyword>
<feature type="signal peptide" evidence="1">
    <location>
        <begin position="1"/>
        <end position="22"/>
    </location>
</feature>
<sequence>MRILLSAIFVLLSLAGSAQEFSNEPEDFIKDLDKMMGRSNNRETKELIDNLEPIFLEQLSADDQKIIIDNTKNFTKELRFRSFPDLHDYFWAIINMHNQGQFSKRFKAWNSVIDEMDDDRRNKRDLTSFIEFSRYLFKDNSFYQTRTGSVKWFTRSGSWTLKYDGKPIIETNEIDLICHSKGDSIKILSTSGVYDVEEEEWTGKDGKVTWARIGFAPNEVYAELSDYKIDMRHPEYEADSVVFHNSYYFDNPLQGKFEDKVFPQPKRSMLSYPRFSSYSRRLPIKGIIKNVDYDGGFSQQGAKFLGTGTGNTPARLILNYEANPLMVVSSNNFLIALNKTNDQPGEEDEERQGNRQKSRIVAGDARITMILDKDSITHPGLKFTLLTDERQARLVRESKGMSSTPYYNSFHEVEMEFPLMVWNIDDPLIKFTAQMSDKQASFTSNSYFRERNFDMLSGAGTRLPLVEIRSCSKKFDTNTVTLMQMCECMKLPPTQVEPMMLRYTIRRYVDYNSDNKTIKIFDKVHNHVLNKSKLKDYDVLRIISKLPKEDSKPNASLSLLNYDLTINGVNRILLSDSHRVQIFPDEGRIVMKKNRDFNFSGMVSAGKAEFFGKEFEFSYDGFEVKMPIVDSLQLWATSNKRDNRGKLLEARVRTLIQDLRGGLEIDKPGNKSGLESNPRYPVFTSEQESYAYYDQNAVLGGAYDRDKFNFQLEPFELDSLDKFKNEQIRFDGTFSSGDIFPDLEETLRLQEDYSLGFKRETGPEGLQAYGGKGVFRDELQLSNKGLKGDGTIKYLTSSAKSKGFIFYPDSVNGVTESFNVEEQKAPVEYPNVSADSTYLHWMPYKDKMEVSSIKGRDPISMYAGTAEHTGTIKYTPTGMSGSGKNSFSGANLYSENMKFKLLELTADTSDFELQKDMFGDVNFSSENLQAKVNFQDRKGEFISNTGRSLTKFGATLYQAYLDRFTWYMDRDEFEYSAEGQTVAQGADAVQVEGAEFVSTHPKQDSLRFFAKAAIYNASDVQIRAKKVENINVADASIIPGDGKVIVNKNAKMETLDSARVIANTKTKFHTVFNATVDITSRWNYAGNGDYNYKDKNGTTQQIHFNTIKANDERQTVAYGKILPKDEFTLSPQFGYKGDVELEAAEKNLLFKGSAIIKHGCSNLPTQWFAFESRIDPIDINIEIEDEAKNENGNLITNGLILPTDSGSVYGTYLSSPYSEKDIEVVKARGYLVYNEPTKEYRISSFQKLNERSLPGNYVALNTESCLLEGEGKMDITFETGRVGVEPVGTYTFNTVNKNLNMHYLLKMDFLFDDKLLDILVKEIQEAKDLKPVNIDNQLYTTALRNYVGKEEADELLGRMSLGKRVKLPEEIESSFFFSDIEMKYDAENDYYVTDGNIGLGSLGDEMLNKYVKGGISFENKRRGTDFMIYLDLPQHFYILDYRASTGIMQIHTDNEEFKTTLNDLKMDDRRIKADKEMRKQFVYQIGSRRLKSEAMRKFEKIE</sequence>
<evidence type="ECO:0000313" key="2">
    <source>
        <dbReference type="EMBL" id="KAB1064448.1"/>
    </source>
</evidence>
<dbReference type="EMBL" id="WACR01000005">
    <property type="protein sequence ID" value="KAB1064448.1"/>
    <property type="molecule type" value="Genomic_DNA"/>
</dbReference>
<dbReference type="Proteomes" id="UP000435357">
    <property type="component" value="Unassembled WGS sequence"/>
</dbReference>
<gene>
    <name evidence="2" type="ORF">F3059_07050</name>
</gene>